<keyword evidence="6 7" id="KW-0472">Membrane</keyword>
<feature type="transmembrane region" description="Helical" evidence="7">
    <location>
        <begin position="385"/>
        <end position="406"/>
    </location>
</feature>
<evidence type="ECO:0000256" key="6">
    <source>
        <dbReference type="ARBA" id="ARBA00023136"/>
    </source>
</evidence>
<dbReference type="Pfam" id="PF02687">
    <property type="entry name" value="FtsX"/>
    <property type="match status" value="1"/>
</dbReference>
<evidence type="ECO:0000256" key="4">
    <source>
        <dbReference type="ARBA" id="ARBA00022692"/>
    </source>
</evidence>
<evidence type="ECO:0000256" key="1">
    <source>
        <dbReference type="ARBA" id="ARBA00004651"/>
    </source>
</evidence>
<dbReference type="EMBL" id="VOOR01000029">
    <property type="protein sequence ID" value="TXB62494.1"/>
    <property type="molecule type" value="Genomic_DNA"/>
</dbReference>
<name>A0A5C6RKL2_9BACT</name>
<dbReference type="PANTHER" id="PTHR30489">
    <property type="entry name" value="LIPOPROTEIN-RELEASING SYSTEM TRANSMEMBRANE PROTEIN LOLE"/>
    <property type="match status" value="1"/>
</dbReference>
<gene>
    <name evidence="10" type="ORF">FRY97_13975</name>
</gene>
<comment type="subcellular location">
    <subcellularLocation>
        <location evidence="1">Cell membrane</location>
        <topology evidence="1">Multi-pass membrane protein</topology>
    </subcellularLocation>
</comment>
<dbReference type="InterPro" id="IPR051447">
    <property type="entry name" value="Lipoprotein-release_system"/>
</dbReference>
<dbReference type="InterPro" id="IPR025857">
    <property type="entry name" value="MacB_PCD"/>
</dbReference>
<feature type="transmembrane region" description="Helical" evidence="7">
    <location>
        <begin position="325"/>
        <end position="351"/>
    </location>
</feature>
<dbReference type="Pfam" id="PF12704">
    <property type="entry name" value="MacB_PCD"/>
    <property type="match status" value="1"/>
</dbReference>
<feature type="domain" description="ABC3 transporter permease C-terminal" evidence="8">
    <location>
        <begin position="283"/>
        <end position="413"/>
    </location>
</feature>
<reference evidence="10 11" key="1">
    <citation type="submission" date="2019-08" db="EMBL/GenBank/DDBJ databases">
        <title>Genome of Phaeodactylibacter luteus.</title>
        <authorList>
            <person name="Bowman J.P."/>
        </authorList>
    </citation>
    <scope>NUCLEOTIDE SEQUENCE [LARGE SCALE GENOMIC DNA]</scope>
    <source>
        <strain evidence="10 11">KCTC 42180</strain>
    </source>
</reference>
<protein>
    <submittedName>
        <fullName evidence="10">ABC transporter permease</fullName>
    </submittedName>
</protein>
<sequence length="420" mass="45255">MSPTQIKQGTMMIWIMAWRNIWRSPTRSGVVIAAIALGVWAALALTGFATGMMKSYVKSAIEQSVSHIQIHEPGFTEDYEAKYTLPDVAIVAQVLDTTVEVQAYSLRTVVSGMAASGQGARGVMVKGVDPEQEAAVSTIPEGALTAGEFLPEMRGNAAFMGSALAQKLGLKERSKFVLTFQDEHLEITSAAFRVMGLFDSGNTPYDEATLYVRRSDLNRLLQGGPEGAGQAHEAAVLLKDVGAADQVAGQLRAVLPNLDVQTYREIAPDLELYESQLQNVSLIYLAVILLALVFGIINTMLMAVLERVRELGMLMAIGMNRGRVFAMIVLETLALGLLAAPAGLVLGYLTVSYVGKYGIDMSGYSEGMASYGLAQVIYFEVPLAAYWQMGAGVFVTAVLASLYPAWKAIRLQPVEALRAV</sequence>
<dbReference type="AlphaFoldDB" id="A0A5C6RKL2"/>
<feature type="domain" description="MacB-like periplasmic core" evidence="9">
    <location>
        <begin position="29"/>
        <end position="253"/>
    </location>
</feature>
<comment type="caution">
    <text evidence="10">The sequence shown here is derived from an EMBL/GenBank/DDBJ whole genome shotgun (WGS) entry which is preliminary data.</text>
</comment>
<proteinExistence type="inferred from homology"/>
<dbReference type="Proteomes" id="UP000321580">
    <property type="component" value="Unassembled WGS sequence"/>
</dbReference>
<dbReference type="OrthoDB" id="9784014at2"/>
<feature type="transmembrane region" description="Helical" evidence="7">
    <location>
        <begin position="282"/>
        <end position="305"/>
    </location>
</feature>
<keyword evidence="5 7" id="KW-1133">Transmembrane helix</keyword>
<evidence type="ECO:0000313" key="11">
    <source>
        <dbReference type="Proteomes" id="UP000321580"/>
    </source>
</evidence>
<keyword evidence="3" id="KW-1003">Cell membrane</keyword>
<comment type="similarity">
    <text evidence="2">Belongs to the ABC-4 integral membrane protein family. LolC/E subfamily.</text>
</comment>
<evidence type="ECO:0000256" key="7">
    <source>
        <dbReference type="SAM" id="Phobius"/>
    </source>
</evidence>
<evidence type="ECO:0000259" key="8">
    <source>
        <dbReference type="Pfam" id="PF02687"/>
    </source>
</evidence>
<dbReference type="PANTHER" id="PTHR30489:SF0">
    <property type="entry name" value="LIPOPROTEIN-RELEASING SYSTEM TRANSMEMBRANE PROTEIN LOLE"/>
    <property type="match status" value="1"/>
</dbReference>
<evidence type="ECO:0000256" key="5">
    <source>
        <dbReference type="ARBA" id="ARBA00022989"/>
    </source>
</evidence>
<evidence type="ECO:0000256" key="3">
    <source>
        <dbReference type="ARBA" id="ARBA00022475"/>
    </source>
</evidence>
<organism evidence="10 11">
    <name type="scientific">Phaeodactylibacter luteus</name>
    <dbReference type="NCBI Taxonomy" id="1564516"/>
    <lineage>
        <taxon>Bacteria</taxon>
        <taxon>Pseudomonadati</taxon>
        <taxon>Bacteroidota</taxon>
        <taxon>Saprospiria</taxon>
        <taxon>Saprospirales</taxon>
        <taxon>Haliscomenobacteraceae</taxon>
        <taxon>Phaeodactylibacter</taxon>
    </lineage>
</organism>
<keyword evidence="4 7" id="KW-0812">Transmembrane</keyword>
<evidence type="ECO:0000313" key="10">
    <source>
        <dbReference type="EMBL" id="TXB62494.1"/>
    </source>
</evidence>
<accession>A0A5C6RKL2</accession>
<dbReference type="InterPro" id="IPR003838">
    <property type="entry name" value="ABC3_permease_C"/>
</dbReference>
<keyword evidence="11" id="KW-1185">Reference proteome</keyword>
<dbReference type="GO" id="GO:0098797">
    <property type="term" value="C:plasma membrane protein complex"/>
    <property type="evidence" value="ECO:0007669"/>
    <property type="project" value="TreeGrafter"/>
</dbReference>
<evidence type="ECO:0000256" key="2">
    <source>
        <dbReference type="ARBA" id="ARBA00005236"/>
    </source>
</evidence>
<dbReference type="GO" id="GO:0044874">
    <property type="term" value="P:lipoprotein localization to outer membrane"/>
    <property type="evidence" value="ECO:0007669"/>
    <property type="project" value="TreeGrafter"/>
</dbReference>
<evidence type="ECO:0000259" key="9">
    <source>
        <dbReference type="Pfam" id="PF12704"/>
    </source>
</evidence>